<gene>
    <name evidence="2" type="primary">PBK</name>
    <name evidence="4" type="synonym">LOC112681754</name>
    <name evidence="2" type="ORF">g.3207</name>
</gene>
<reference evidence="4" key="2">
    <citation type="submission" date="2025-04" db="UniProtKB">
        <authorList>
            <consortium name="RefSeq"/>
        </authorList>
    </citation>
    <scope>IDENTIFICATION</scope>
    <source>
        <tissue evidence="4">Whole body</tissue>
    </source>
</reference>
<dbReference type="EMBL" id="GGMS01007140">
    <property type="protein sequence ID" value="MBY76343.1"/>
    <property type="molecule type" value="Transcribed_RNA"/>
</dbReference>
<dbReference type="RefSeq" id="XP_025407844.1">
    <property type="nucleotide sequence ID" value="XM_025552059.1"/>
</dbReference>
<dbReference type="Pfam" id="PF00069">
    <property type="entry name" value="Pkinase"/>
    <property type="match status" value="1"/>
</dbReference>
<dbReference type="InterPro" id="IPR008271">
    <property type="entry name" value="Ser/Thr_kinase_AS"/>
</dbReference>
<organism evidence="2">
    <name type="scientific">Sipha flava</name>
    <name type="common">yellow sugarcane aphid</name>
    <dbReference type="NCBI Taxonomy" id="143950"/>
    <lineage>
        <taxon>Eukaryota</taxon>
        <taxon>Metazoa</taxon>
        <taxon>Ecdysozoa</taxon>
        <taxon>Arthropoda</taxon>
        <taxon>Hexapoda</taxon>
        <taxon>Insecta</taxon>
        <taxon>Pterygota</taxon>
        <taxon>Neoptera</taxon>
        <taxon>Paraneoptera</taxon>
        <taxon>Hemiptera</taxon>
        <taxon>Sternorrhyncha</taxon>
        <taxon>Aphidomorpha</taxon>
        <taxon>Aphidoidea</taxon>
        <taxon>Aphididae</taxon>
        <taxon>Sipha</taxon>
    </lineage>
</organism>
<sequence length="308" mass="34610">MREQNNMHNNSTPKVLRSTAKIPETPVLERIGYGTGVGVFNYLRDEKSPWAAKIVSRHTGRERKEYSNRLQLEAKVLASLNHPNIIGYRAFVKRPDGREVLLMEQCEQSLCDMIETRQIDNLGPYPAEKITKVAVDIAKALEYLHSSLVLHGDIKSGNILVKNNFEIVKLCDFGVSLPLKTDGTLHKIKGCKALYVGTPCWSAPEVLPGEECMGAIITSKADIFSYGLVLWEMMTLSLPNTSTAINDTYYTGMSEDIDDHLGERPPLPDNITMDPKYKQIVELFTMCTMEDYKKRPSAAQILNFMGVH</sequence>
<protein>
    <submittedName>
        <fullName evidence="2 4">Lymphokine-activated killer T-cell-originated protein kinase</fullName>
    </submittedName>
</protein>
<dbReference type="Gene3D" id="1.10.510.10">
    <property type="entry name" value="Transferase(Phosphotransferase) domain 1"/>
    <property type="match status" value="1"/>
</dbReference>
<evidence type="ECO:0000259" key="1">
    <source>
        <dbReference type="PROSITE" id="PS50011"/>
    </source>
</evidence>
<dbReference type="GO" id="GO:0004674">
    <property type="term" value="F:protein serine/threonine kinase activity"/>
    <property type="evidence" value="ECO:0007669"/>
    <property type="project" value="TreeGrafter"/>
</dbReference>
<reference evidence="2" key="1">
    <citation type="submission" date="2018-04" db="EMBL/GenBank/DDBJ databases">
        <title>Transcriptome assembly of Sipha flava.</title>
        <authorList>
            <person name="Scully E.D."/>
            <person name="Geib S.M."/>
            <person name="Palmer N.A."/>
            <person name="Koch K."/>
            <person name="Bradshaw J."/>
            <person name="Heng-Moss T."/>
            <person name="Sarath G."/>
        </authorList>
    </citation>
    <scope>NUCLEOTIDE SEQUENCE</scope>
</reference>
<dbReference type="PROSITE" id="PS00108">
    <property type="entry name" value="PROTEIN_KINASE_ST"/>
    <property type="match status" value="1"/>
</dbReference>
<dbReference type="InterPro" id="IPR051681">
    <property type="entry name" value="Ser/Thr_Kinases-Pseudokinases"/>
</dbReference>
<dbReference type="PROSITE" id="PS50011">
    <property type="entry name" value="PROTEIN_KINASE_DOM"/>
    <property type="match status" value="1"/>
</dbReference>
<dbReference type="SUPFAM" id="SSF56112">
    <property type="entry name" value="Protein kinase-like (PK-like)"/>
    <property type="match status" value="1"/>
</dbReference>
<proteinExistence type="predicted"/>
<keyword evidence="2" id="KW-0808">Transferase</keyword>
<dbReference type="PANTHER" id="PTHR44329">
    <property type="entry name" value="SERINE/THREONINE-PROTEIN KINASE TNNI3K-RELATED"/>
    <property type="match status" value="1"/>
</dbReference>
<dbReference type="AlphaFoldDB" id="A0A2S2QF75"/>
<dbReference type="PIRSF" id="PIRSF000654">
    <property type="entry name" value="Integrin-linked_kinase"/>
    <property type="match status" value="1"/>
</dbReference>
<dbReference type="InterPro" id="IPR011009">
    <property type="entry name" value="Kinase-like_dom_sf"/>
</dbReference>
<dbReference type="Proteomes" id="UP000694846">
    <property type="component" value="Unplaced"/>
</dbReference>
<dbReference type="InterPro" id="IPR000719">
    <property type="entry name" value="Prot_kinase_dom"/>
</dbReference>
<accession>A0A2S2QF75</accession>
<dbReference type="GO" id="GO:0005524">
    <property type="term" value="F:ATP binding"/>
    <property type="evidence" value="ECO:0007669"/>
    <property type="project" value="InterPro"/>
</dbReference>
<evidence type="ECO:0000313" key="2">
    <source>
        <dbReference type="EMBL" id="MBY76343.1"/>
    </source>
</evidence>
<name>A0A2S2QF75_9HEMI</name>
<dbReference type="OrthoDB" id="4062651at2759"/>
<keyword evidence="2" id="KW-0418">Kinase</keyword>
<dbReference type="SMART" id="SM00220">
    <property type="entry name" value="S_TKc"/>
    <property type="match status" value="1"/>
</dbReference>
<evidence type="ECO:0000313" key="4">
    <source>
        <dbReference type="RefSeq" id="XP_025407844.1"/>
    </source>
</evidence>
<feature type="domain" description="Protein kinase" evidence="1">
    <location>
        <begin position="25"/>
        <end position="308"/>
    </location>
</feature>
<evidence type="ECO:0000313" key="3">
    <source>
        <dbReference type="Proteomes" id="UP000694846"/>
    </source>
</evidence>
<keyword evidence="3" id="KW-1185">Reference proteome</keyword>